<keyword evidence="8 9" id="KW-0472">Membrane</keyword>
<keyword evidence="6 9" id="KW-1133">Transmembrane helix</keyword>
<feature type="transmembrane region" description="Helical" evidence="9">
    <location>
        <begin position="393"/>
        <end position="414"/>
    </location>
</feature>
<keyword evidence="5" id="KW-0732">Signal</keyword>
<keyword evidence="2" id="KW-1003">Cell membrane</keyword>
<dbReference type="PANTHER" id="PTHR34820:SF4">
    <property type="entry name" value="INNER MEMBRANE PROTEIN YEBZ"/>
    <property type="match status" value="1"/>
</dbReference>
<evidence type="ECO:0000259" key="11">
    <source>
        <dbReference type="Pfam" id="PF05425"/>
    </source>
</evidence>
<evidence type="ECO:0000256" key="3">
    <source>
        <dbReference type="ARBA" id="ARBA00022692"/>
    </source>
</evidence>
<evidence type="ECO:0000259" key="10">
    <source>
        <dbReference type="Pfam" id="PF04234"/>
    </source>
</evidence>
<protein>
    <submittedName>
        <fullName evidence="12">Copper resistance CopC/CopD family protein</fullName>
    </submittedName>
</protein>
<feature type="transmembrane region" description="Helical" evidence="9">
    <location>
        <begin position="317"/>
        <end position="340"/>
    </location>
</feature>
<keyword evidence="13" id="KW-1185">Reference proteome</keyword>
<dbReference type="Pfam" id="PF05425">
    <property type="entry name" value="CopD"/>
    <property type="match status" value="1"/>
</dbReference>
<dbReference type="Pfam" id="PF04234">
    <property type="entry name" value="CopC"/>
    <property type="match status" value="1"/>
</dbReference>
<feature type="transmembrane region" description="Helical" evidence="9">
    <location>
        <begin position="255"/>
        <end position="273"/>
    </location>
</feature>
<gene>
    <name evidence="12" type="ORF">PZN02_002854</name>
</gene>
<feature type="transmembrane region" description="Helical" evidence="9">
    <location>
        <begin position="352"/>
        <end position="373"/>
    </location>
</feature>
<proteinExistence type="predicted"/>
<feature type="transmembrane region" description="Helical" evidence="9">
    <location>
        <begin position="177"/>
        <end position="200"/>
    </location>
</feature>
<dbReference type="EMBL" id="CP120373">
    <property type="protein sequence ID" value="WEX86555.1"/>
    <property type="molecule type" value="Genomic_DNA"/>
</dbReference>
<feature type="domain" description="CopC" evidence="10">
    <location>
        <begin position="33"/>
        <end position="124"/>
    </location>
</feature>
<evidence type="ECO:0000256" key="8">
    <source>
        <dbReference type="ARBA" id="ARBA00023136"/>
    </source>
</evidence>
<organism evidence="12 13">
    <name type="scientific">Sinorhizobium garamanticum</name>
    <dbReference type="NCBI Taxonomy" id="680247"/>
    <lineage>
        <taxon>Bacteria</taxon>
        <taxon>Pseudomonadati</taxon>
        <taxon>Pseudomonadota</taxon>
        <taxon>Alphaproteobacteria</taxon>
        <taxon>Hyphomicrobiales</taxon>
        <taxon>Rhizobiaceae</taxon>
        <taxon>Sinorhizobium/Ensifer group</taxon>
        <taxon>Sinorhizobium</taxon>
    </lineage>
</organism>
<evidence type="ECO:0000256" key="9">
    <source>
        <dbReference type="SAM" id="Phobius"/>
    </source>
</evidence>
<name>A0ABY8D6R0_9HYPH</name>
<dbReference type="InterPro" id="IPR007348">
    <property type="entry name" value="CopC_dom"/>
</dbReference>
<evidence type="ECO:0000256" key="5">
    <source>
        <dbReference type="ARBA" id="ARBA00022729"/>
    </source>
</evidence>
<dbReference type="InterPro" id="IPR032694">
    <property type="entry name" value="CopC/D"/>
</dbReference>
<evidence type="ECO:0000256" key="6">
    <source>
        <dbReference type="ARBA" id="ARBA00022989"/>
    </source>
</evidence>
<dbReference type="InterPro" id="IPR014756">
    <property type="entry name" value="Ig_E-set"/>
</dbReference>
<reference evidence="12 13" key="1">
    <citation type="submission" date="2023-03" db="EMBL/GenBank/DDBJ databases">
        <authorList>
            <person name="Kaur S."/>
            <person name="Espinosa-Saiz D."/>
            <person name="Velazquez E."/>
            <person name="Menendez E."/>
            <person name="diCenzo G.C."/>
        </authorList>
    </citation>
    <scope>NUCLEOTIDE SEQUENCE [LARGE SCALE GENOMIC DNA]</scope>
    <source>
        <strain evidence="12 13">LMG 24692</strain>
    </source>
</reference>
<evidence type="ECO:0000256" key="1">
    <source>
        <dbReference type="ARBA" id="ARBA00004651"/>
    </source>
</evidence>
<dbReference type="PANTHER" id="PTHR34820">
    <property type="entry name" value="INNER MEMBRANE PROTEIN YEBZ"/>
    <property type="match status" value="1"/>
</dbReference>
<evidence type="ECO:0000313" key="13">
    <source>
        <dbReference type="Proteomes" id="UP001229355"/>
    </source>
</evidence>
<dbReference type="InterPro" id="IPR008457">
    <property type="entry name" value="Cu-R_CopD_dom"/>
</dbReference>
<evidence type="ECO:0000256" key="2">
    <source>
        <dbReference type="ARBA" id="ARBA00022475"/>
    </source>
</evidence>
<feature type="transmembrane region" description="Helical" evidence="9">
    <location>
        <begin position="150"/>
        <end position="170"/>
    </location>
</feature>
<comment type="subcellular location">
    <subcellularLocation>
        <location evidence="1">Cell membrane</location>
        <topology evidence="1">Multi-pass membrane protein</topology>
    </subcellularLocation>
</comment>
<feature type="transmembrane region" description="Helical" evidence="9">
    <location>
        <begin position="220"/>
        <end position="243"/>
    </location>
</feature>
<dbReference type="Proteomes" id="UP001229355">
    <property type="component" value="Chromosome 1"/>
</dbReference>
<evidence type="ECO:0000256" key="4">
    <source>
        <dbReference type="ARBA" id="ARBA00022723"/>
    </source>
</evidence>
<dbReference type="InterPro" id="IPR014755">
    <property type="entry name" value="Cu-Rt/internalin_Ig-like"/>
</dbReference>
<feature type="transmembrane region" description="Helical" evidence="9">
    <location>
        <begin position="285"/>
        <end position="305"/>
    </location>
</feature>
<dbReference type="SUPFAM" id="SSF81296">
    <property type="entry name" value="E set domains"/>
    <property type="match status" value="1"/>
</dbReference>
<accession>A0ABY8D6R0</accession>
<dbReference type="Gene3D" id="2.60.40.1220">
    <property type="match status" value="1"/>
</dbReference>
<keyword evidence="3 9" id="KW-0812">Transmembrane</keyword>
<evidence type="ECO:0000256" key="7">
    <source>
        <dbReference type="ARBA" id="ARBA00023008"/>
    </source>
</evidence>
<keyword evidence="4" id="KW-0479">Metal-binding</keyword>
<feature type="domain" description="Copper resistance protein D" evidence="11">
    <location>
        <begin position="314"/>
        <end position="414"/>
    </location>
</feature>
<keyword evidence="7" id="KW-0186">Copper</keyword>
<evidence type="ECO:0000313" key="12">
    <source>
        <dbReference type="EMBL" id="WEX86555.1"/>
    </source>
</evidence>
<dbReference type="RefSeq" id="WP_280658620.1">
    <property type="nucleotide sequence ID" value="NZ_CP120373.1"/>
</dbReference>
<sequence length="536" mass="56366">MYTLAATKFLPALGRATIAVLAWLFLATAALAHASLTATEPRDGAVVPAAPARLALSFSEPVSPLALKLVKPDGSTITLERFSLRDRTVEIEVPPDLSAGTHVLSWRVVSEDGHPVGGSILFSIGSPSGSAYAGEAIDWQLRAALWLGRVALYAGLFFGIGGVFALSWFLQGTRAGLRFIAAMLGIGLAGTAFSAGLQGLDALGRPLSALVEPSVWSTGLATSFGRTVVVMIAALAVAGVALVSRRQQVARWISLLALIAGSLALSLSGHASAAEPQWLMRPSVFLHAIAIALWVGALVPVARLLQTGHTHALKALHRFSVFIPFSVALLVAASVVLLVVQVGQPSALLDTAYGNVFLVKLALLLVLFSLAAINRWVLTDRVEAGDQGGTRYLVRSIAAETLVVLLLFGVAAAWRFTPPPRALTTVASEPASVHIHGDKAMAEITITPARPGPVEATALVMAGDFSALDPKEVTFVFSNPSAGVAEIKRKASKATDGTWRTSDLVLPLPGLWKIRLDILISDFEIARIEGEIQIAP</sequence>